<dbReference type="Gene3D" id="1.10.1070.20">
    <property type="match status" value="1"/>
</dbReference>
<sequence>MSTVAEVRLWGRTIGAVALPGGSEVATFEYDRDFINSGIQVAPLMMPLAPPVYSFPALAQQTFHGLPGLLADSLPDKFGNALINTWLAAEGRTPGSFNAVERLCYTGTRGMGALEYRPTIGPRTKKASRIQIDRLVDLASEILSQRNGLKGSFGNKDTEEALKDILRVGTSAGGARAKAIIAWNPKTNEVRSGQVTADAGFEYWLLKFDGVSGNRDKELEDPKGYGTIEYAYYLMATAAGITMSDCRILIENGRHHFMTKRFDRLSSGEKLHMQSLGAIAHLDYNAAGAHSYEQALLIIRQLGMPMASIEEMFRRMVFNILARNQDDHVKNIAFLMDKRGEWSLSPAFDVTYSYQPSGIWTSSHQMTMNGKRDGFGLEDFRACAKTVSMKRGRAEAIVEEVRSVVRNWPGYAEKAGVSDAWAKAILGTLRLEIR</sequence>
<comment type="caution">
    <text evidence="6">The sequence shown here is derived from an EMBL/GenBank/DDBJ whole genome shotgun (WGS) entry which is preliminary data.</text>
</comment>
<dbReference type="PANTHER" id="PTHR37419">
    <property type="entry name" value="SERINE/THREONINE-PROTEIN KINASE TOXIN HIPA"/>
    <property type="match status" value="1"/>
</dbReference>
<dbReference type="InterPro" id="IPR017508">
    <property type="entry name" value="HipA_N1"/>
</dbReference>
<dbReference type="RefSeq" id="WP_214296689.1">
    <property type="nucleotide sequence ID" value="NZ_JAHDYS010000003.1"/>
</dbReference>
<dbReference type="Proteomes" id="UP000784128">
    <property type="component" value="Unassembled WGS sequence"/>
</dbReference>
<dbReference type="InterPro" id="IPR052028">
    <property type="entry name" value="HipA_Ser/Thr_kinase"/>
</dbReference>
<comment type="similarity">
    <text evidence="1">Belongs to the HipA Ser/Thr kinase family.</text>
</comment>
<feature type="domain" description="HipA-like C-terminal" evidence="4">
    <location>
        <begin position="170"/>
        <end position="408"/>
    </location>
</feature>
<evidence type="ECO:0000256" key="2">
    <source>
        <dbReference type="ARBA" id="ARBA00022679"/>
    </source>
</evidence>
<dbReference type="Pfam" id="PF13657">
    <property type="entry name" value="Couple_hipA"/>
    <property type="match status" value="1"/>
</dbReference>
<keyword evidence="3" id="KW-0418">Kinase</keyword>
<gene>
    <name evidence="6" type="ORF">KJB30_04215</name>
</gene>
<evidence type="ECO:0000259" key="4">
    <source>
        <dbReference type="Pfam" id="PF07804"/>
    </source>
</evidence>
<keyword evidence="7" id="KW-1185">Reference proteome</keyword>
<proteinExistence type="inferred from homology"/>
<dbReference type="Pfam" id="PF07804">
    <property type="entry name" value="HipA_C"/>
    <property type="match status" value="1"/>
</dbReference>
<reference evidence="6 7" key="1">
    <citation type="submission" date="2021-05" db="EMBL/GenBank/DDBJ databases">
        <title>The draft genome of Geobacter chapellei DSM 13688.</title>
        <authorList>
            <person name="Xu Z."/>
            <person name="Masuda Y."/>
            <person name="Itoh H."/>
            <person name="Senoo K."/>
        </authorList>
    </citation>
    <scope>NUCLEOTIDE SEQUENCE [LARGE SCALE GENOMIC DNA]</scope>
    <source>
        <strain evidence="6 7">DSM 13688</strain>
    </source>
</reference>
<dbReference type="PANTHER" id="PTHR37419:SF8">
    <property type="entry name" value="TOXIN YJJJ"/>
    <property type="match status" value="1"/>
</dbReference>
<evidence type="ECO:0000313" key="7">
    <source>
        <dbReference type="Proteomes" id="UP000784128"/>
    </source>
</evidence>
<evidence type="ECO:0000313" key="6">
    <source>
        <dbReference type="EMBL" id="MBT1070978.1"/>
    </source>
</evidence>
<keyword evidence="2" id="KW-0808">Transferase</keyword>
<protein>
    <submittedName>
        <fullName evidence="6">HipA domain-containing protein</fullName>
    </submittedName>
</protein>
<evidence type="ECO:0000256" key="1">
    <source>
        <dbReference type="ARBA" id="ARBA00010164"/>
    </source>
</evidence>
<dbReference type="InterPro" id="IPR012893">
    <property type="entry name" value="HipA-like_C"/>
</dbReference>
<organism evidence="6 7">
    <name type="scientific">Pelotalea chapellei</name>
    <dbReference type="NCBI Taxonomy" id="44671"/>
    <lineage>
        <taxon>Bacteria</taxon>
        <taxon>Pseudomonadati</taxon>
        <taxon>Thermodesulfobacteriota</taxon>
        <taxon>Desulfuromonadia</taxon>
        <taxon>Geobacterales</taxon>
        <taxon>Geobacteraceae</taxon>
        <taxon>Pelotalea</taxon>
    </lineage>
</organism>
<feature type="domain" description="HipA N-terminal subdomain 1" evidence="5">
    <location>
        <begin position="6"/>
        <end position="116"/>
    </location>
</feature>
<accession>A0ABS5U5M9</accession>
<name>A0ABS5U5M9_9BACT</name>
<evidence type="ECO:0000259" key="5">
    <source>
        <dbReference type="Pfam" id="PF13657"/>
    </source>
</evidence>
<dbReference type="EMBL" id="JAHDYS010000003">
    <property type="protein sequence ID" value="MBT1070978.1"/>
    <property type="molecule type" value="Genomic_DNA"/>
</dbReference>
<evidence type="ECO:0000256" key="3">
    <source>
        <dbReference type="ARBA" id="ARBA00022777"/>
    </source>
</evidence>